<dbReference type="InterPro" id="IPR004260">
    <property type="entry name" value="Pyr-dimer_DNA_glycosylase"/>
</dbReference>
<accession>A0A6C0F463</accession>
<proteinExistence type="predicted"/>
<reference evidence="1" key="1">
    <citation type="journal article" date="2020" name="Nature">
        <title>Giant virus diversity and host interactions through global metagenomics.</title>
        <authorList>
            <person name="Schulz F."/>
            <person name="Roux S."/>
            <person name="Paez-Espino D."/>
            <person name="Jungbluth S."/>
            <person name="Walsh D.A."/>
            <person name="Denef V.J."/>
            <person name="McMahon K.D."/>
            <person name="Konstantinidis K.T."/>
            <person name="Eloe-Fadrosh E.A."/>
            <person name="Kyrpides N.C."/>
            <person name="Woyke T."/>
        </authorList>
    </citation>
    <scope>NUCLEOTIDE SEQUENCE</scope>
    <source>
        <strain evidence="1">GVMAG-M-3300009180-45</strain>
    </source>
</reference>
<evidence type="ECO:0000313" key="1">
    <source>
        <dbReference type="EMBL" id="QHT35423.1"/>
    </source>
</evidence>
<dbReference type="Pfam" id="PF03013">
    <property type="entry name" value="Pyr_excise"/>
    <property type="match status" value="1"/>
</dbReference>
<dbReference type="EMBL" id="MN739021">
    <property type="protein sequence ID" value="QHT35423.1"/>
    <property type="molecule type" value="Genomic_DNA"/>
</dbReference>
<protein>
    <submittedName>
        <fullName evidence="1">Uncharacterized protein</fullName>
    </submittedName>
</protein>
<sequence>MNIFVLSLIPREAAESHCDKHVVKMILETAQLLYCAHWMTNPDNVPATAYRKTHVNHPCSVWARESTENYQWLAELGLCLCREYTFRYGKTHKTEAHLTWLATNLPPLPTVGRTPFRMAMPDEFKCDDPVLAYQAYYLGAKERLLTFSKRPPPPFVEKKRV</sequence>
<dbReference type="AlphaFoldDB" id="A0A6C0F463"/>
<name>A0A6C0F463_9ZZZZ</name>
<organism evidence="1">
    <name type="scientific">viral metagenome</name>
    <dbReference type="NCBI Taxonomy" id="1070528"/>
    <lineage>
        <taxon>unclassified sequences</taxon>
        <taxon>metagenomes</taxon>
        <taxon>organismal metagenomes</taxon>
    </lineage>
</organism>